<keyword evidence="3" id="KW-1185">Reference proteome</keyword>
<dbReference type="Proteomes" id="UP000490980">
    <property type="component" value="Unassembled WGS sequence"/>
</dbReference>
<feature type="chain" id="PRO_5030754238" description="Halovibrin HvnC" evidence="1">
    <location>
        <begin position="29"/>
        <end position="329"/>
    </location>
</feature>
<keyword evidence="1" id="KW-0732">Signal</keyword>
<organism evidence="2 3">
    <name type="scientific">Luteibacter anthropi</name>
    <dbReference type="NCBI Taxonomy" id="564369"/>
    <lineage>
        <taxon>Bacteria</taxon>
        <taxon>Pseudomonadati</taxon>
        <taxon>Pseudomonadota</taxon>
        <taxon>Gammaproteobacteria</taxon>
        <taxon>Lysobacterales</taxon>
        <taxon>Rhodanobacteraceae</taxon>
        <taxon>Luteibacter</taxon>
    </lineage>
</organism>
<dbReference type="EMBL" id="JAARLZ010000008">
    <property type="protein sequence ID" value="NII07821.1"/>
    <property type="molecule type" value="Genomic_DNA"/>
</dbReference>
<comment type="caution">
    <text evidence="2">The sequence shown here is derived from an EMBL/GenBank/DDBJ whole genome shotgun (WGS) entry which is preliminary data.</text>
</comment>
<evidence type="ECO:0000256" key="1">
    <source>
        <dbReference type="SAM" id="SignalP"/>
    </source>
</evidence>
<dbReference type="AlphaFoldDB" id="A0A7X5ZJK2"/>
<gene>
    <name evidence="2" type="ORF">HBF25_15660</name>
</gene>
<accession>A0A7X5ZJK2</accession>
<protein>
    <recommendedName>
        <fullName evidence="4">Halovibrin HvnC</fullName>
    </recommendedName>
</protein>
<evidence type="ECO:0000313" key="2">
    <source>
        <dbReference type="EMBL" id="NII07821.1"/>
    </source>
</evidence>
<sequence length="329" mass="36400">MNYSVLARHLVRWVMVALVLCMAGCVTTRPPATPGSESGSLSAISPHATVREDGPTVERHLRSRFAETFDGCKASSGVLWPTFLCSGILMRGTGDYGAFYPWNPKPGSDVSFVWLRQDSNFLGSWVTNGFIFLPKFYADKFGDYSIHVNCAFADDSYTWIRGNRGCGATSSYPGESGPCHTVGVTTAEQYRAKYQPSNWFNERICGFDMRQASGLNTREAFYQMRRVMSMMGGASFNRWNELVVAEWPQNQAKLPLEAFYYISNPTKCGGGGTSPCPPWTTGRALAQRDQRNLVAVTGRWIPIIRITLATSVGERAVFIYDPADQGLAP</sequence>
<evidence type="ECO:0008006" key="4">
    <source>
        <dbReference type="Google" id="ProtNLM"/>
    </source>
</evidence>
<evidence type="ECO:0000313" key="3">
    <source>
        <dbReference type="Proteomes" id="UP000490980"/>
    </source>
</evidence>
<dbReference type="RefSeq" id="WP_166949996.1">
    <property type="nucleotide sequence ID" value="NZ_JAARLZ010000008.1"/>
</dbReference>
<name>A0A7X5ZJK2_9GAMM</name>
<reference evidence="2 3" key="1">
    <citation type="submission" date="2020-03" db="EMBL/GenBank/DDBJ databases">
        <authorList>
            <person name="Lai Q."/>
        </authorList>
    </citation>
    <scope>NUCLEOTIDE SEQUENCE [LARGE SCALE GENOMIC DNA]</scope>
    <source>
        <strain evidence="2 3">CCUG 25036</strain>
    </source>
</reference>
<proteinExistence type="predicted"/>
<feature type="signal peptide" evidence="1">
    <location>
        <begin position="1"/>
        <end position="28"/>
    </location>
</feature>